<evidence type="ECO:0000256" key="3">
    <source>
        <dbReference type="ARBA" id="ARBA00023136"/>
    </source>
</evidence>
<keyword evidence="3" id="KW-0472">Membrane</keyword>
<dbReference type="InterPro" id="IPR004846">
    <property type="entry name" value="T2SS/T3SS_dom"/>
</dbReference>
<protein>
    <recommendedName>
        <fullName evidence="6">Type II/III secretion system secretin-like domain-containing protein</fullName>
    </recommendedName>
</protein>
<dbReference type="GO" id="GO:0015627">
    <property type="term" value="C:type II protein secretion system complex"/>
    <property type="evidence" value="ECO:0007669"/>
    <property type="project" value="TreeGrafter"/>
</dbReference>
<evidence type="ECO:0000259" key="6">
    <source>
        <dbReference type="Pfam" id="PF00263"/>
    </source>
</evidence>
<dbReference type="PANTHER" id="PTHR30332">
    <property type="entry name" value="PROBABLE GENERAL SECRETION PATHWAY PROTEIN D"/>
    <property type="match status" value="1"/>
</dbReference>
<sequence>MKHPFVRLTAALTAAFVSCPAFAADPPKPLPPAPAIAPNPPVLPTAPGTVLLSLEDRVTAAALCTTAGERFAFVQAVFVQVPHDFAETAGLIVDPKKPARRWALSKREAKLLSSLLLADKRCNVLSRPQLSLTDDQTGFFQIGQNYEVLGPLTVTEEKGEKVVKGKVTYQPAGITMRMTPKIAADASSMIVKAEIQYSCVTGKPVAVPTVKADGTRSDEPLTLASYVHLNNGDVTTAIESHALETNLHIVSGETVVIGGIMLRGQETQVEMQVGGVKLRGKDVNAKPDELLLIVQGVTGLGTKK</sequence>
<evidence type="ECO:0000256" key="1">
    <source>
        <dbReference type="ARBA" id="ARBA00004370"/>
    </source>
</evidence>
<evidence type="ECO:0000256" key="4">
    <source>
        <dbReference type="RuleBase" id="RU004003"/>
    </source>
</evidence>
<keyword evidence="8" id="KW-1185">Reference proteome</keyword>
<keyword evidence="2 5" id="KW-0732">Signal</keyword>
<feature type="domain" description="Type II/III secretion system secretin-like" evidence="6">
    <location>
        <begin position="118"/>
        <end position="268"/>
    </location>
</feature>
<dbReference type="Pfam" id="PF00263">
    <property type="entry name" value="Secretin"/>
    <property type="match status" value="1"/>
</dbReference>
<dbReference type="OrthoDB" id="9779724at2"/>
<dbReference type="InterPro" id="IPR050810">
    <property type="entry name" value="Bact_Secretion_Sys_Channel"/>
</dbReference>
<comment type="similarity">
    <text evidence="4">Belongs to the bacterial secretin family.</text>
</comment>
<dbReference type="Proteomes" id="UP000324974">
    <property type="component" value="Chromosome"/>
</dbReference>
<accession>A0A5C1A5S9</accession>
<evidence type="ECO:0000313" key="8">
    <source>
        <dbReference type="Proteomes" id="UP000324974"/>
    </source>
</evidence>
<dbReference type="RefSeq" id="WP_149109340.1">
    <property type="nucleotide sequence ID" value="NZ_CP042425.1"/>
</dbReference>
<feature type="chain" id="PRO_5022949881" description="Type II/III secretion system secretin-like domain-containing protein" evidence="5">
    <location>
        <begin position="24"/>
        <end position="304"/>
    </location>
</feature>
<organism evidence="7 8">
    <name type="scientific">Limnoglobus roseus</name>
    <dbReference type="NCBI Taxonomy" id="2598579"/>
    <lineage>
        <taxon>Bacteria</taxon>
        <taxon>Pseudomonadati</taxon>
        <taxon>Planctomycetota</taxon>
        <taxon>Planctomycetia</taxon>
        <taxon>Gemmatales</taxon>
        <taxon>Gemmataceae</taxon>
        <taxon>Limnoglobus</taxon>
    </lineage>
</organism>
<reference evidence="8" key="1">
    <citation type="submission" date="2019-08" db="EMBL/GenBank/DDBJ databases">
        <title>Limnoglobus roseus gen. nov., sp. nov., a novel freshwater planctomycete with a giant genome from the family Gemmataceae.</title>
        <authorList>
            <person name="Kulichevskaya I.S."/>
            <person name="Naumoff D.G."/>
            <person name="Miroshnikov K."/>
            <person name="Ivanova A."/>
            <person name="Philippov D.A."/>
            <person name="Hakobyan A."/>
            <person name="Rijpstra I.C."/>
            <person name="Sinninghe Damste J.S."/>
            <person name="Liesack W."/>
            <person name="Dedysh S.N."/>
        </authorList>
    </citation>
    <scope>NUCLEOTIDE SEQUENCE [LARGE SCALE GENOMIC DNA]</scope>
    <source>
        <strain evidence="8">PX52</strain>
    </source>
</reference>
<dbReference type="PROSITE" id="PS51257">
    <property type="entry name" value="PROKAR_LIPOPROTEIN"/>
    <property type="match status" value="1"/>
</dbReference>
<name>A0A5C1A5S9_9BACT</name>
<feature type="signal peptide" evidence="5">
    <location>
        <begin position="1"/>
        <end position="23"/>
    </location>
</feature>
<dbReference type="KEGG" id="lrs:PX52LOC_01339"/>
<comment type="subcellular location">
    <subcellularLocation>
        <location evidence="1">Membrane</location>
    </subcellularLocation>
</comment>
<dbReference type="PANTHER" id="PTHR30332:SF24">
    <property type="entry name" value="SECRETIN GSPD-RELATED"/>
    <property type="match status" value="1"/>
</dbReference>
<dbReference type="AlphaFoldDB" id="A0A5C1A5S9"/>
<proteinExistence type="inferred from homology"/>
<dbReference type="GO" id="GO:0016020">
    <property type="term" value="C:membrane"/>
    <property type="evidence" value="ECO:0007669"/>
    <property type="project" value="UniProtKB-SubCell"/>
</dbReference>
<dbReference type="GO" id="GO:0009306">
    <property type="term" value="P:protein secretion"/>
    <property type="evidence" value="ECO:0007669"/>
    <property type="project" value="InterPro"/>
</dbReference>
<gene>
    <name evidence="7" type="ORF">PX52LOC_01339</name>
</gene>
<evidence type="ECO:0000313" key="7">
    <source>
        <dbReference type="EMBL" id="QEL14451.1"/>
    </source>
</evidence>
<dbReference type="EMBL" id="CP042425">
    <property type="protein sequence ID" value="QEL14451.1"/>
    <property type="molecule type" value="Genomic_DNA"/>
</dbReference>
<evidence type="ECO:0000256" key="5">
    <source>
        <dbReference type="SAM" id="SignalP"/>
    </source>
</evidence>
<evidence type="ECO:0000256" key="2">
    <source>
        <dbReference type="ARBA" id="ARBA00022729"/>
    </source>
</evidence>